<proteinExistence type="predicted"/>
<sequence length="391" mass="38987">MIYSYDSSMAGAPVLSGVAGAMRSVIKACLVDGFGAGAVSSLNVSSGVATAKFAAAHPYRIGTVVQIAGATPAALNGQQRVLSVASDSITFAAAGVVDGAASGTITHKVAAAGWQELFVGQLADTIVLQPTVPEATGCVLRINDTGSTTARVVGYESASDINTGTGPFPTAAQVGGGLYWPKSGTASSAARTWRCIASSRWLLLWIAPMDGATHGCLFAFGDVLSYRSADAYGCALFGAASADVTTTPAPVGGCLGYGHAGASGSGDVFVARAATALGGAIAAKKVAAHNITQGYSGTSGYNSNSYAYPSPVDFGLRLAPVEIAAGTALRGRLPGVYHCAQVLGDAFNSGDTVAGEGAFAGRTLLALRCGAPSAGLSLAGTVFIDLTGPWE</sequence>
<name>A0ABY9AS82_PARCI</name>
<protein>
    <submittedName>
        <fullName evidence="2">Uncharacterized protein</fullName>
    </submittedName>
</protein>
<dbReference type="EMBL" id="CP127363">
    <property type="protein sequence ID" value="WIY46686.1"/>
    <property type="molecule type" value="Genomic_DNA"/>
</dbReference>
<dbReference type="Proteomes" id="UP001242732">
    <property type="component" value="Chromosome"/>
</dbReference>
<dbReference type="RefSeq" id="WP_011795974.1">
    <property type="nucleotide sequence ID" value="NZ_CP023687.1"/>
</dbReference>
<evidence type="ECO:0000313" key="2">
    <source>
        <dbReference type="EMBL" id="WIY49709.1"/>
    </source>
</evidence>
<evidence type="ECO:0000313" key="1">
    <source>
        <dbReference type="EMBL" id="WIY46686.1"/>
    </source>
</evidence>
<reference evidence="2 3" key="1">
    <citation type="submission" date="2023-06" db="EMBL/GenBank/DDBJ databases">
        <authorList>
            <person name="Ham H."/>
            <person name="Park D.S."/>
        </authorList>
    </citation>
    <scope>NUCLEOTIDE SEQUENCE [LARGE SCALE GENOMIC DNA]</scope>
    <source>
        <strain evidence="2 3">KACC 17005</strain>
    </source>
</reference>
<keyword evidence="3" id="KW-1185">Reference proteome</keyword>
<accession>A0ABY9AS82</accession>
<gene>
    <name evidence="2" type="ORF">QRO08_03805</name>
    <name evidence="1" type="ORF">QRO08_12525</name>
</gene>
<organism evidence="2 3">
    <name type="scientific">Paracidovorax citrulli</name>
    <name type="common">Acidovorax citrulli</name>
    <dbReference type="NCBI Taxonomy" id="80869"/>
    <lineage>
        <taxon>Bacteria</taxon>
        <taxon>Pseudomonadati</taxon>
        <taxon>Pseudomonadota</taxon>
        <taxon>Betaproteobacteria</taxon>
        <taxon>Burkholderiales</taxon>
        <taxon>Comamonadaceae</taxon>
        <taxon>Paracidovorax</taxon>
    </lineage>
</organism>
<evidence type="ECO:0000313" key="3">
    <source>
        <dbReference type="Proteomes" id="UP001242732"/>
    </source>
</evidence>
<dbReference type="EMBL" id="CP127363">
    <property type="protein sequence ID" value="WIY49709.1"/>
    <property type="molecule type" value="Genomic_DNA"/>
</dbReference>